<feature type="compositionally biased region" description="Polar residues" evidence="7">
    <location>
        <begin position="566"/>
        <end position="575"/>
    </location>
</feature>
<sequence length="575" mass="62616">MEAPRETVAMAADPFHEQDRAEEACAEKARERRYRALAKIDEAPFGWQHIRAVVVAGVGFFTDSYDIFAINLAVGMLGVVYWQGEHKGKIPSASDTAIKVSTSGGTVIGQLFFGWLADRIGRKRMYGIELMIIIMATLAQALSSASVAISITGLLVFWRVIMGIGIGGDYPLSSVITSEFATTKWRGAMMGAVFAMQGFGQFAAAIIALIATAGFKISLESAKDVGHCTGACQMAVDKMWRVIIGFGAVPACFALYYRLTIPETPRFTFDVQHDLVQADEDVNAYLRGRSEGHPDEIDRARILHGNTFAPPKAGWRDFVHHFSQWENGKVLLGTAGSWFFLDVAFYGLGLNNSIILSAIGWTGGKNVYEVFYRNAVGNLILICAGAIPGYWVTVATVDTLGRKPIQLMGFGMLTILFIIIGFAYNKLIHTHNGLLALYVIAQFFFNFGPNATTFIVPGECFPTRYRSTSHGISAATGKLGAIIAQCVFGPLVHHGAKKPDDSPWLNHVMQIFSLFMLCGFATSWLIPETKRQTLEVLSGEPDPSAPASPYVFAKDEGKDDPLTPHAITTSTVPVG</sequence>
<evidence type="ECO:0000256" key="5">
    <source>
        <dbReference type="ARBA" id="ARBA00022989"/>
    </source>
</evidence>
<evidence type="ECO:0000259" key="9">
    <source>
        <dbReference type="PROSITE" id="PS50850"/>
    </source>
</evidence>
<proteinExistence type="predicted"/>
<keyword evidence="6 8" id="KW-0472">Membrane</keyword>
<evidence type="ECO:0000256" key="8">
    <source>
        <dbReference type="SAM" id="Phobius"/>
    </source>
</evidence>
<dbReference type="NCBIfam" id="TIGR00887">
    <property type="entry name" value="2A0109"/>
    <property type="match status" value="1"/>
</dbReference>
<keyword evidence="4 8" id="KW-0812">Transmembrane</keyword>
<dbReference type="InterPro" id="IPR004738">
    <property type="entry name" value="Phos_permease"/>
</dbReference>
<evidence type="ECO:0000256" key="4">
    <source>
        <dbReference type="ARBA" id="ARBA00022692"/>
    </source>
</evidence>
<dbReference type="GO" id="GO:0005315">
    <property type="term" value="F:phosphate transmembrane transporter activity"/>
    <property type="evidence" value="ECO:0007669"/>
    <property type="project" value="InterPro"/>
</dbReference>
<feature type="transmembrane region" description="Helical" evidence="8">
    <location>
        <begin position="199"/>
        <end position="219"/>
    </location>
</feature>
<comment type="subcellular location">
    <subcellularLocation>
        <location evidence="1">Membrane</location>
        <topology evidence="1">Multi-pass membrane protein</topology>
    </subcellularLocation>
</comment>
<comment type="caution">
    <text evidence="10">The sequence shown here is derived from an EMBL/GenBank/DDBJ whole genome shotgun (WGS) entry which is preliminary data.</text>
</comment>
<feature type="region of interest" description="Disordered" evidence="7">
    <location>
        <begin position="537"/>
        <end position="575"/>
    </location>
</feature>
<evidence type="ECO:0000256" key="7">
    <source>
        <dbReference type="SAM" id="MobiDB-lite"/>
    </source>
</evidence>
<feature type="transmembrane region" description="Helical" evidence="8">
    <location>
        <begin position="240"/>
        <end position="259"/>
    </location>
</feature>
<keyword evidence="3" id="KW-0592">Phosphate transport</keyword>
<accession>A0AAD6N1R6</accession>
<feature type="transmembrane region" description="Helical" evidence="8">
    <location>
        <begin position="405"/>
        <end position="424"/>
    </location>
</feature>
<dbReference type="Pfam" id="PF00083">
    <property type="entry name" value="Sugar_tr"/>
    <property type="match status" value="1"/>
</dbReference>
<feature type="transmembrane region" description="Helical" evidence="8">
    <location>
        <begin position="436"/>
        <end position="456"/>
    </location>
</feature>
<dbReference type="InterPro" id="IPR005828">
    <property type="entry name" value="MFS_sugar_transport-like"/>
</dbReference>
<feature type="transmembrane region" description="Helical" evidence="8">
    <location>
        <begin position="343"/>
        <end position="363"/>
    </location>
</feature>
<dbReference type="InterPro" id="IPR020846">
    <property type="entry name" value="MFS_dom"/>
</dbReference>
<evidence type="ECO:0000256" key="3">
    <source>
        <dbReference type="ARBA" id="ARBA00022592"/>
    </source>
</evidence>
<dbReference type="PROSITE" id="PS50850">
    <property type="entry name" value="MFS"/>
    <property type="match status" value="1"/>
</dbReference>
<dbReference type="Gene3D" id="1.20.1250.20">
    <property type="entry name" value="MFS general substrate transporter like domains"/>
    <property type="match status" value="2"/>
</dbReference>
<name>A0AAD6N1R6_PENCN</name>
<dbReference type="PANTHER" id="PTHR24064">
    <property type="entry name" value="SOLUTE CARRIER FAMILY 22 MEMBER"/>
    <property type="match status" value="1"/>
</dbReference>
<dbReference type="CDD" id="cd17364">
    <property type="entry name" value="MFS_PhT"/>
    <property type="match status" value="1"/>
</dbReference>
<gene>
    <name evidence="10" type="ORF">N7460_013087</name>
</gene>
<feature type="transmembrane region" description="Helical" evidence="8">
    <location>
        <begin position="507"/>
        <end position="526"/>
    </location>
</feature>
<protein>
    <recommendedName>
        <fullName evidence="9">Major facilitator superfamily (MFS) profile domain-containing protein</fullName>
    </recommendedName>
</protein>
<dbReference type="InterPro" id="IPR005829">
    <property type="entry name" value="Sugar_transporter_CS"/>
</dbReference>
<dbReference type="GO" id="GO:0006817">
    <property type="term" value="P:phosphate ion transport"/>
    <property type="evidence" value="ECO:0007669"/>
    <property type="project" value="UniProtKB-KW"/>
</dbReference>
<organism evidence="10 11">
    <name type="scientific">Penicillium canescens</name>
    <dbReference type="NCBI Taxonomy" id="5083"/>
    <lineage>
        <taxon>Eukaryota</taxon>
        <taxon>Fungi</taxon>
        <taxon>Dikarya</taxon>
        <taxon>Ascomycota</taxon>
        <taxon>Pezizomycotina</taxon>
        <taxon>Eurotiomycetes</taxon>
        <taxon>Eurotiomycetidae</taxon>
        <taxon>Eurotiales</taxon>
        <taxon>Aspergillaceae</taxon>
        <taxon>Penicillium</taxon>
    </lineage>
</organism>
<evidence type="ECO:0000313" key="11">
    <source>
        <dbReference type="Proteomes" id="UP001219568"/>
    </source>
</evidence>
<feature type="transmembrane region" description="Helical" evidence="8">
    <location>
        <begin position="128"/>
        <end position="161"/>
    </location>
</feature>
<evidence type="ECO:0000256" key="1">
    <source>
        <dbReference type="ARBA" id="ARBA00004141"/>
    </source>
</evidence>
<dbReference type="PROSITE" id="PS00217">
    <property type="entry name" value="SUGAR_TRANSPORT_2"/>
    <property type="match status" value="1"/>
</dbReference>
<dbReference type="GO" id="GO:0016020">
    <property type="term" value="C:membrane"/>
    <property type="evidence" value="ECO:0007669"/>
    <property type="project" value="UniProtKB-SubCell"/>
</dbReference>
<dbReference type="EMBL" id="JAQJZL010000016">
    <property type="protein sequence ID" value="KAJ6022692.1"/>
    <property type="molecule type" value="Genomic_DNA"/>
</dbReference>
<evidence type="ECO:0000256" key="2">
    <source>
        <dbReference type="ARBA" id="ARBA00022448"/>
    </source>
</evidence>
<dbReference type="InterPro" id="IPR036259">
    <property type="entry name" value="MFS_trans_sf"/>
</dbReference>
<evidence type="ECO:0000313" key="10">
    <source>
        <dbReference type="EMBL" id="KAJ6022692.1"/>
    </source>
</evidence>
<feature type="transmembrane region" description="Helical" evidence="8">
    <location>
        <begin position="375"/>
        <end position="393"/>
    </location>
</feature>
<dbReference type="SUPFAM" id="SSF103473">
    <property type="entry name" value="MFS general substrate transporter"/>
    <property type="match status" value="1"/>
</dbReference>
<keyword evidence="11" id="KW-1185">Reference proteome</keyword>
<feature type="compositionally biased region" description="Basic and acidic residues" evidence="7">
    <location>
        <begin position="553"/>
        <end position="562"/>
    </location>
</feature>
<keyword evidence="5 8" id="KW-1133">Transmembrane helix</keyword>
<evidence type="ECO:0000256" key="6">
    <source>
        <dbReference type="ARBA" id="ARBA00023136"/>
    </source>
</evidence>
<feature type="domain" description="Major facilitator superfamily (MFS) profile" evidence="9">
    <location>
        <begin position="52"/>
        <end position="531"/>
    </location>
</feature>
<keyword evidence="2" id="KW-0813">Transport</keyword>
<reference evidence="10" key="1">
    <citation type="journal article" date="2023" name="IMA Fungus">
        <title>Comparative genomic study of the Penicillium genus elucidates a diverse pangenome and 15 lateral gene transfer events.</title>
        <authorList>
            <person name="Petersen C."/>
            <person name="Sorensen T."/>
            <person name="Nielsen M.R."/>
            <person name="Sondergaard T.E."/>
            <person name="Sorensen J.L."/>
            <person name="Fitzpatrick D.A."/>
            <person name="Frisvad J.C."/>
            <person name="Nielsen K.L."/>
        </authorList>
    </citation>
    <scope>NUCLEOTIDE SEQUENCE</scope>
    <source>
        <strain evidence="10">IBT 15450</strain>
    </source>
</reference>
<dbReference type="Proteomes" id="UP001219568">
    <property type="component" value="Unassembled WGS sequence"/>
</dbReference>
<reference evidence="10" key="2">
    <citation type="submission" date="2023-01" db="EMBL/GenBank/DDBJ databases">
        <authorList>
            <person name="Petersen C."/>
        </authorList>
    </citation>
    <scope>NUCLEOTIDE SEQUENCE</scope>
    <source>
        <strain evidence="10">IBT 15450</strain>
    </source>
</reference>
<dbReference type="AlphaFoldDB" id="A0AAD6N1R6"/>